<dbReference type="EMBL" id="FQZO01000006">
    <property type="protein sequence ID" value="SHJ58987.1"/>
    <property type="molecule type" value="Genomic_DNA"/>
</dbReference>
<dbReference type="OrthoDB" id="9808272at2"/>
<dbReference type="SUPFAM" id="SSF160246">
    <property type="entry name" value="EspE N-terminal domain-like"/>
    <property type="match status" value="1"/>
</dbReference>
<evidence type="ECO:0000256" key="2">
    <source>
        <dbReference type="ARBA" id="ARBA00022741"/>
    </source>
</evidence>
<dbReference type="PANTHER" id="PTHR30258:SF1">
    <property type="entry name" value="PROTEIN TRANSPORT PROTEIN HOFB HOMOLOG"/>
    <property type="match status" value="1"/>
</dbReference>
<dbReference type="Proteomes" id="UP000184080">
    <property type="component" value="Unassembled WGS sequence"/>
</dbReference>
<keyword evidence="3" id="KW-0067">ATP-binding</keyword>
<protein>
    <submittedName>
        <fullName evidence="5">Type IV pilus assembly protein PilB</fullName>
    </submittedName>
</protein>
<dbReference type="Gene3D" id="3.40.50.300">
    <property type="entry name" value="P-loop containing nucleotide triphosphate hydrolases"/>
    <property type="match status" value="1"/>
</dbReference>
<keyword evidence="6" id="KW-1185">Reference proteome</keyword>
<keyword evidence="2" id="KW-0547">Nucleotide-binding</keyword>
<dbReference type="CDD" id="cd01129">
    <property type="entry name" value="PulE-GspE-like"/>
    <property type="match status" value="1"/>
</dbReference>
<accession>A0A1M6KJ40</accession>
<evidence type="ECO:0000256" key="3">
    <source>
        <dbReference type="ARBA" id="ARBA00022840"/>
    </source>
</evidence>
<evidence type="ECO:0000313" key="6">
    <source>
        <dbReference type="Proteomes" id="UP000184080"/>
    </source>
</evidence>
<dbReference type="GO" id="GO:0005886">
    <property type="term" value="C:plasma membrane"/>
    <property type="evidence" value="ECO:0007669"/>
    <property type="project" value="TreeGrafter"/>
</dbReference>
<dbReference type="SUPFAM" id="SSF52540">
    <property type="entry name" value="P-loop containing nucleoside triphosphate hydrolases"/>
    <property type="match status" value="1"/>
</dbReference>
<dbReference type="InterPro" id="IPR001482">
    <property type="entry name" value="T2SS/T4SS_dom"/>
</dbReference>
<sequence length="466" mass="53251">MDLRDISINRIMNVPMDYIKRNKIIPLYEDNNYIEVGAVGKSQTEVIQYLEFLYGKDVVIKSMPENIIKRLISIYFGHIEYMIEKIHKEEKQSNSLRLQDKDISIICDYIINKAIDMKASDIHIEPREEDFIIRCRVNGSLMVCSIIEMTNYLNIISRFKILSGMNIAEKRVPQDGKMVHFYNNSINIRVATMPTILGEKMVLRLLYNENLVIDLESLCFEKIQLKLIEKMLKHNCGIILVNGPTGSGKSTTLYSILNKLNKSDINICTVEDPVEINIKGINQTSVNTKAGITFSAGLRSLLRQDPDIIMIGEIRDEETAEIAIRAAITGHLVLSTIHTNSAFGVVTRLLDMQVERYLIKDALVGCISQRLVKKLCPKCKAKKNKEEYYSAVGCSECNYTGYKGRALISETIYFPEFYLLEENIDFNELKEKHKSKYGKMLEENIDLLLKKGTIDTLEAKKNAAEF</sequence>
<dbReference type="PANTHER" id="PTHR30258">
    <property type="entry name" value="TYPE II SECRETION SYSTEM PROTEIN GSPE-RELATED"/>
    <property type="match status" value="1"/>
</dbReference>
<evidence type="ECO:0000256" key="1">
    <source>
        <dbReference type="ARBA" id="ARBA00006611"/>
    </source>
</evidence>
<comment type="similarity">
    <text evidence="1">Belongs to the GSP E family.</text>
</comment>
<dbReference type="AlphaFoldDB" id="A0A1M6KJ40"/>
<evidence type="ECO:0000313" key="5">
    <source>
        <dbReference type="EMBL" id="SHJ58987.1"/>
    </source>
</evidence>
<name>A0A1M6KJ40_9CLOT</name>
<dbReference type="GO" id="GO:0016887">
    <property type="term" value="F:ATP hydrolysis activity"/>
    <property type="evidence" value="ECO:0007669"/>
    <property type="project" value="TreeGrafter"/>
</dbReference>
<dbReference type="Gene3D" id="3.30.450.90">
    <property type="match status" value="1"/>
</dbReference>
<dbReference type="PROSITE" id="PS00662">
    <property type="entry name" value="T2SP_E"/>
    <property type="match status" value="1"/>
</dbReference>
<dbReference type="GO" id="GO:0005524">
    <property type="term" value="F:ATP binding"/>
    <property type="evidence" value="ECO:0007669"/>
    <property type="project" value="UniProtKB-KW"/>
</dbReference>
<organism evidence="5 6">
    <name type="scientific">Clostridium amylolyticum</name>
    <dbReference type="NCBI Taxonomy" id="1121298"/>
    <lineage>
        <taxon>Bacteria</taxon>
        <taxon>Bacillati</taxon>
        <taxon>Bacillota</taxon>
        <taxon>Clostridia</taxon>
        <taxon>Eubacteriales</taxon>
        <taxon>Clostridiaceae</taxon>
        <taxon>Clostridium</taxon>
    </lineage>
</organism>
<dbReference type="RefSeq" id="WP_073009401.1">
    <property type="nucleotide sequence ID" value="NZ_FQZO01000006.1"/>
</dbReference>
<proteinExistence type="inferred from homology"/>
<dbReference type="InterPro" id="IPR027417">
    <property type="entry name" value="P-loop_NTPase"/>
</dbReference>
<feature type="domain" description="Bacterial type II secretion system protein E" evidence="4">
    <location>
        <begin position="302"/>
        <end position="316"/>
    </location>
</feature>
<gene>
    <name evidence="5" type="ORF">SAMN05444401_3384</name>
</gene>
<dbReference type="Pfam" id="PF00437">
    <property type="entry name" value="T2SSE"/>
    <property type="match status" value="1"/>
</dbReference>
<dbReference type="InterPro" id="IPR037257">
    <property type="entry name" value="T2SS_E_N_sf"/>
</dbReference>
<dbReference type="STRING" id="1121298.SAMN05444401_3384"/>
<reference evidence="5 6" key="1">
    <citation type="submission" date="2016-11" db="EMBL/GenBank/DDBJ databases">
        <authorList>
            <person name="Jaros S."/>
            <person name="Januszkiewicz K."/>
            <person name="Wedrychowicz H."/>
        </authorList>
    </citation>
    <scope>NUCLEOTIDE SEQUENCE [LARGE SCALE GENOMIC DNA]</scope>
    <source>
        <strain evidence="5 6">DSM 21864</strain>
    </source>
</reference>
<evidence type="ECO:0000259" key="4">
    <source>
        <dbReference type="PROSITE" id="PS00662"/>
    </source>
</evidence>
<dbReference type="Gene3D" id="3.30.300.160">
    <property type="entry name" value="Type II secretion system, protein E, N-terminal domain"/>
    <property type="match status" value="1"/>
</dbReference>